<dbReference type="InParanoid" id="A0A0D0DHM5"/>
<accession>A0A0D0DHM5</accession>
<dbReference type="Proteomes" id="UP000054538">
    <property type="component" value="Unassembled WGS sequence"/>
</dbReference>
<sequence length="119" mass="14027">MCTAKDFLPHIKDHLLGHLLNWQCNGDEIEFSSQEHNKVVLVGNHIYCHKVLRINYTTYNLCRDQDSLNPHMHADVMVLSCKNDATHPYWYAWILGVFHAMVMHTGEHSDSQRMYFLWV</sequence>
<organism evidence="1 2">
    <name type="scientific">Paxillus rubicundulus Ve08.2h10</name>
    <dbReference type="NCBI Taxonomy" id="930991"/>
    <lineage>
        <taxon>Eukaryota</taxon>
        <taxon>Fungi</taxon>
        <taxon>Dikarya</taxon>
        <taxon>Basidiomycota</taxon>
        <taxon>Agaricomycotina</taxon>
        <taxon>Agaricomycetes</taxon>
        <taxon>Agaricomycetidae</taxon>
        <taxon>Boletales</taxon>
        <taxon>Paxilineae</taxon>
        <taxon>Paxillaceae</taxon>
        <taxon>Paxillus</taxon>
    </lineage>
</organism>
<dbReference type="OrthoDB" id="2692094at2759"/>
<name>A0A0D0DHM5_9AGAM</name>
<reference evidence="1 2" key="1">
    <citation type="submission" date="2014-04" db="EMBL/GenBank/DDBJ databases">
        <authorList>
            <consortium name="DOE Joint Genome Institute"/>
            <person name="Kuo A."/>
            <person name="Kohler A."/>
            <person name="Jargeat P."/>
            <person name="Nagy L.G."/>
            <person name="Floudas D."/>
            <person name="Copeland A."/>
            <person name="Barry K.W."/>
            <person name="Cichocki N."/>
            <person name="Veneault-Fourrey C."/>
            <person name="LaButti K."/>
            <person name="Lindquist E.A."/>
            <person name="Lipzen A."/>
            <person name="Lundell T."/>
            <person name="Morin E."/>
            <person name="Murat C."/>
            <person name="Sun H."/>
            <person name="Tunlid A."/>
            <person name="Henrissat B."/>
            <person name="Grigoriev I.V."/>
            <person name="Hibbett D.S."/>
            <person name="Martin F."/>
            <person name="Nordberg H.P."/>
            <person name="Cantor M.N."/>
            <person name="Hua S.X."/>
        </authorList>
    </citation>
    <scope>NUCLEOTIDE SEQUENCE [LARGE SCALE GENOMIC DNA]</scope>
    <source>
        <strain evidence="1 2">Ve08.2h10</strain>
    </source>
</reference>
<evidence type="ECO:0000313" key="1">
    <source>
        <dbReference type="EMBL" id="KIK80934.1"/>
    </source>
</evidence>
<protein>
    <submittedName>
        <fullName evidence="1">Unplaced genomic scaffold scaffold_1076, whole genome shotgun sequence</fullName>
    </submittedName>
</protein>
<proteinExistence type="predicted"/>
<keyword evidence="2" id="KW-1185">Reference proteome</keyword>
<reference evidence="2" key="2">
    <citation type="submission" date="2015-01" db="EMBL/GenBank/DDBJ databases">
        <title>Evolutionary Origins and Diversification of the Mycorrhizal Mutualists.</title>
        <authorList>
            <consortium name="DOE Joint Genome Institute"/>
            <consortium name="Mycorrhizal Genomics Consortium"/>
            <person name="Kohler A."/>
            <person name="Kuo A."/>
            <person name="Nagy L.G."/>
            <person name="Floudas D."/>
            <person name="Copeland A."/>
            <person name="Barry K.W."/>
            <person name="Cichocki N."/>
            <person name="Veneault-Fourrey C."/>
            <person name="LaButti K."/>
            <person name="Lindquist E.A."/>
            <person name="Lipzen A."/>
            <person name="Lundell T."/>
            <person name="Morin E."/>
            <person name="Murat C."/>
            <person name="Riley R."/>
            <person name="Ohm R."/>
            <person name="Sun H."/>
            <person name="Tunlid A."/>
            <person name="Henrissat B."/>
            <person name="Grigoriev I.V."/>
            <person name="Hibbett D.S."/>
            <person name="Martin F."/>
        </authorList>
    </citation>
    <scope>NUCLEOTIDE SEQUENCE [LARGE SCALE GENOMIC DNA]</scope>
    <source>
        <strain evidence="2">Ve08.2h10</strain>
    </source>
</reference>
<dbReference type="STRING" id="930991.A0A0D0DHM5"/>
<evidence type="ECO:0000313" key="2">
    <source>
        <dbReference type="Proteomes" id="UP000054538"/>
    </source>
</evidence>
<dbReference type="EMBL" id="KN825898">
    <property type="protein sequence ID" value="KIK80934.1"/>
    <property type="molecule type" value="Genomic_DNA"/>
</dbReference>
<dbReference type="HOGENOM" id="CLU_002498_7_0_1"/>
<gene>
    <name evidence="1" type="ORF">PAXRUDRAFT_36045</name>
</gene>
<dbReference type="AlphaFoldDB" id="A0A0D0DHM5"/>